<dbReference type="InterPro" id="IPR011075">
    <property type="entry name" value="TetR_C"/>
</dbReference>
<evidence type="ECO:0000256" key="2">
    <source>
        <dbReference type="ARBA" id="ARBA00023125"/>
    </source>
</evidence>
<dbReference type="SUPFAM" id="SSF48498">
    <property type="entry name" value="Tetracyclin repressor-like, C-terminal domain"/>
    <property type="match status" value="1"/>
</dbReference>
<dbReference type="RefSeq" id="WP_329404097.1">
    <property type="nucleotide sequence ID" value="NZ_CP109019.1"/>
</dbReference>
<dbReference type="InterPro" id="IPR050109">
    <property type="entry name" value="HTH-type_TetR-like_transc_reg"/>
</dbReference>
<dbReference type="Gene3D" id="1.10.357.10">
    <property type="entry name" value="Tetracycline Repressor, domain 2"/>
    <property type="match status" value="1"/>
</dbReference>
<name>A0ABZ1XW40_9ACTN</name>
<accession>A0ABZ1XW40</accession>
<dbReference type="SUPFAM" id="SSF46689">
    <property type="entry name" value="Homeodomain-like"/>
    <property type="match status" value="1"/>
</dbReference>
<dbReference type="InterPro" id="IPR036271">
    <property type="entry name" value="Tet_transcr_reg_TetR-rel_C_sf"/>
</dbReference>
<dbReference type="Gene3D" id="1.10.10.60">
    <property type="entry name" value="Homeodomain-like"/>
    <property type="match status" value="1"/>
</dbReference>
<feature type="DNA-binding region" description="H-T-H motif" evidence="4">
    <location>
        <begin position="52"/>
        <end position="71"/>
    </location>
</feature>
<feature type="region of interest" description="Disordered" evidence="5">
    <location>
        <begin position="1"/>
        <end position="32"/>
    </location>
</feature>
<dbReference type="Pfam" id="PF00440">
    <property type="entry name" value="TetR_N"/>
    <property type="match status" value="1"/>
</dbReference>
<evidence type="ECO:0000256" key="5">
    <source>
        <dbReference type="SAM" id="MobiDB-lite"/>
    </source>
</evidence>
<evidence type="ECO:0000313" key="7">
    <source>
        <dbReference type="EMBL" id="WUT87117.1"/>
    </source>
</evidence>
<keyword evidence="3" id="KW-0804">Transcription</keyword>
<evidence type="ECO:0000259" key="6">
    <source>
        <dbReference type="PROSITE" id="PS50977"/>
    </source>
</evidence>
<evidence type="ECO:0000313" key="8">
    <source>
        <dbReference type="Proteomes" id="UP001432060"/>
    </source>
</evidence>
<keyword evidence="1" id="KW-0805">Transcription regulation</keyword>
<keyword evidence="8" id="KW-1185">Reference proteome</keyword>
<dbReference type="PANTHER" id="PTHR30055">
    <property type="entry name" value="HTH-TYPE TRANSCRIPTIONAL REGULATOR RUTR"/>
    <property type="match status" value="1"/>
</dbReference>
<keyword evidence="2 4" id="KW-0238">DNA-binding</keyword>
<dbReference type="EMBL" id="CP109019">
    <property type="protein sequence ID" value="WUT87117.1"/>
    <property type="molecule type" value="Genomic_DNA"/>
</dbReference>
<feature type="domain" description="HTH tetR-type" evidence="6">
    <location>
        <begin position="29"/>
        <end position="89"/>
    </location>
</feature>
<evidence type="ECO:0000256" key="4">
    <source>
        <dbReference type="PROSITE-ProRule" id="PRU00335"/>
    </source>
</evidence>
<sequence>MGESSTSSTSSTSSSTSGSRRRTAGGTGPRAAERIHEATLELLIERGYQRLTVEAVAQRAGVNKTTIYRWWPSKGPLLRAALLRSRMLDIDIPDTGTLRGDLIALAGQMARLVNGERTGPVARAMLSGGGHDELALLARGFFADRLEQERPLFARAVARGELAPDTDPALLVDLIAGAVWMRILLRQLPAEEDFVEAVVDAVLRPIGVELASVEGPR</sequence>
<feature type="compositionally biased region" description="Low complexity" evidence="5">
    <location>
        <begin position="1"/>
        <end position="18"/>
    </location>
</feature>
<dbReference type="InterPro" id="IPR001647">
    <property type="entry name" value="HTH_TetR"/>
</dbReference>
<dbReference type="Pfam" id="PF16859">
    <property type="entry name" value="TetR_C_11"/>
    <property type="match status" value="1"/>
</dbReference>
<dbReference type="Proteomes" id="UP001432060">
    <property type="component" value="Chromosome"/>
</dbReference>
<dbReference type="PANTHER" id="PTHR30055:SF148">
    <property type="entry name" value="TETR-FAMILY TRANSCRIPTIONAL REGULATOR"/>
    <property type="match status" value="1"/>
</dbReference>
<dbReference type="PROSITE" id="PS50977">
    <property type="entry name" value="HTH_TETR_2"/>
    <property type="match status" value="1"/>
</dbReference>
<dbReference type="InterPro" id="IPR009057">
    <property type="entry name" value="Homeodomain-like_sf"/>
</dbReference>
<dbReference type="PRINTS" id="PR00455">
    <property type="entry name" value="HTHTETR"/>
</dbReference>
<protein>
    <submittedName>
        <fullName evidence="7">TetR/AcrR family transcriptional regulator</fullName>
    </submittedName>
</protein>
<evidence type="ECO:0000256" key="1">
    <source>
        <dbReference type="ARBA" id="ARBA00023015"/>
    </source>
</evidence>
<gene>
    <name evidence="7" type="ORF">OG515_35355</name>
</gene>
<evidence type="ECO:0000256" key="3">
    <source>
        <dbReference type="ARBA" id="ARBA00023163"/>
    </source>
</evidence>
<organism evidence="7 8">
    <name type="scientific">Streptomyces melanogenes</name>
    <dbReference type="NCBI Taxonomy" id="67326"/>
    <lineage>
        <taxon>Bacteria</taxon>
        <taxon>Bacillati</taxon>
        <taxon>Actinomycetota</taxon>
        <taxon>Actinomycetes</taxon>
        <taxon>Kitasatosporales</taxon>
        <taxon>Streptomycetaceae</taxon>
        <taxon>Streptomyces</taxon>
    </lineage>
</organism>
<proteinExistence type="predicted"/>
<reference evidence="7" key="1">
    <citation type="submission" date="2022-10" db="EMBL/GenBank/DDBJ databases">
        <title>The complete genomes of actinobacterial strains from the NBC collection.</title>
        <authorList>
            <person name="Joergensen T.S."/>
            <person name="Alvarez Arevalo M."/>
            <person name="Sterndorff E.B."/>
            <person name="Faurdal D."/>
            <person name="Vuksanovic O."/>
            <person name="Mourched A.-S."/>
            <person name="Charusanti P."/>
            <person name="Shaw S."/>
            <person name="Blin K."/>
            <person name="Weber T."/>
        </authorList>
    </citation>
    <scope>NUCLEOTIDE SEQUENCE</scope>
    <source>
        <strain evidence="7">NBC_00668</strain>
    </source>
</reference>